<name>A0AAQ3MHW6_VIGMU</name>
<dbReference type="Proteomes" id="UP001374535">
    <property type="component" value="Chromosome 11"/>
</dbReference>
<proteinExistence type="predicted"/>
<accession>A0AAQ3MHW6</accession>
<organism evidence="1 2">
    <name type="scientific">Vigna mungo</name>
    <name type="common">Black gram</name>
    <name type="synonym">Phaseolus mungo</name>
    <dbReference type="NCBI Taxonomy" id="3915"/>
    <lineage>
        <taxon>Eukaryota</taxon>
        <taxon>Viridiplantae</taxon>
        <taxon>Streptophyta</taxon>
        <taxon>Embryophyta</taxon>
        <taxon>Tracheophyta</taxon>
        <taxon>Spermatophyta</taxon>
        <taxon>Magnoliopsida</taxon>
        <taxon>eudicotyledons</taxon>
        <taxon>Gunneridae</taxon>
        <taxon>Pentapetalae</taxon>
        <taxon>rosids</taxon>
        <taxon>fabids</taxon>
        <taxon>Fabales</taxon>
        <taxon>Fabaceae</taxon>
        <taxon>Papilionoideae</taxon>
        <taxon>50 kb inversion clade</taxon>
        <taxon>NPAAA clade</taxon>
        <taxon>indigoferoid/millettioid clade</taxon>
        <taxon>Phaseoleae</taxon>
        <taxon>Vigna</taxon>
    </lineage>
</organism>
<gene>
    <name evidence="1" type="ORF">V8G54_036780</name>
</gene>
<evidence type="ECO:0000313" key="2">
    <source>
        <dbReference type="Proteomes" id="UP001374535"/>
    </source>
</evidence>
<reference evidence="1 2" key="1">
    <citation type="journal article" date="2023" name="Life. Sci Alliance">
        <title>Evolutionary insights into 3D genome organization and epigenetic landscape of Vigna mungo.</title>
        <authorList>
            <person name="Junaid A."/>
            <person name="Singh B."/>
            <person name="Bhatia S."/>
        </authorList>
    </citation>
    <scope>NUCLEOTIDE SEQUENCE [LARGE SCALE GENOMIC DNA]</scope>
    <source>
        <strain evidence="1">Urdbean</strain>
    </source>
</reference>
<protein>
    <submittedName>
        <fullName evidence="1">Uncharacterized protein</fullName>
    </submittedName>
</protein>
<dbReference type="AlphaFoldDB" id="A0AAQ3MHW6"/>
<sequence length="135" mass="15417">MLRCLSKLRCLAVQSRQILTTALFSPAPPPFAVATASFCFHILHLFSSVLSFLFMASPRISSFPFRKSSMLTSRVCHSDRDCYSSLICCHSRERKLRRKPMTPTIFKIISKVEDEIAEDDDAVKKDPFLIFLILK</sequence>
<evidence type="ECO:0000313" key="1">
    <source>
        <dbReference type="EMBL" id="WVY91266.1"/>
    </source>
</evidence>
<keyword evidence="2" id="KW-1185">Reference proteome</keyword>
<dbReference type="EMBL" id="CP144690">
    <property type="protein sequence ID" value="WVY91266.1"/>
    <property type="molecule type" value="Genomic_DNA"/>
</dbReference>